<dbReference type="PROSITE" id="PS50297">
    <property type="entry name" value="ANK_REP_REGION"/>
    <property type="match status" value="3"/>
</dbReference>
<dbReference type="PROSITE" id="PS50088">
    <property type="entry name" value="ANK_REPEAT"/>
    <property type="match status" value="5"/>
</dbReference>
<dbReference type="InterPro" id="IPR036770">
    <property type="entry name" value="Ankyrin_rpt-contain_sf"/>
</dbReference>
<sequence length="750" mass="86541">MTNLVLDPFDLLSKRQYYSIKLLLQGQKINPNQRQTSNEDTPLHYILKNKLEIKFLKLFLSNEADPNLQNKGNTTLHTALIRRCTDEIISLLLEYKASVNIPNKMEKLPLHFLPESRTGVELSNKMIAQVEDINKVDSKNSTILSKAAVYHSHPKIVQKLLEMGADVNISNHILNSPLHYIVKYNLFYQKTKENFQSFQQDKLTKQNGSMNENIQNINLLIKYGAKLNLQNINGDTPLHYLCIWNLDEEILKIFLENGANPNILNSFKRAPLHLLCRHGIKFKNSNLSSLVDIFLESNIQLQVKDNAGNSPLHIACKFGCSADVIYSLLKAGSKINETNNFNQTPLHLVCSNKLLNSTNYEVAKLLIDNKADVEKIDNSKMTALHYACYYGMGVDIIKILVINKPELLKKNSPKGIPYLIARKRKNTKEAGCIHDLMNHFKRIKKNIKNDLKKSSSSNLMNLESDLNQDKKFMKFLSKIKFPAPKILYSKLSNMELYADGFLKTIYRAVWQQTIVAVYRYLIPNNFDEERLKMIIENIRKLDLLRHPQSLYLYGACLEYPNFCIVTEFCENGNLRYLLNSQKTLSYKEKIDLIYNIAILIQVHHKQNIVHLSLSTANILLNQYNKPLLSEFGVFKNPNENLLQRGDLGSRLYHCAPEVFKNGIFSKASNIYNFSIIVWEIMTEKVPFSSLEKWEIKIGVVRDGKRPDLPTENTSLNFLIEKCWKQNPEERPTIEDVIKDLEELKKQLLYN</sequence>
<dbReference type="Proteomes" id="UP001146793">
    <property type="component" value="Unassembled WGS sequence"/>
</dbReference>
<reference evidence="6" key="1">
    <citation type="submission" date="2022-08" db="EMBL/GenBank/DDBJ databases">
        <title>Novel sulfate-reducing endosymbionts in the free-living metamonad Anaeramoeba.</title>
        <authorList>
            <person name="Jerlstrom-Hultqvist J."/>
            <person name="Cepicka I."/>
            <person name="Gallot-Lavallee L."/>
            <person name="Salas-Leiva D."/>
            <person name="Curtis B.A."/>
            <person name="Zahonova K."/>
            <person name="Pipaliya S."/>
            <person name="Dacks J."/>
            <person name="Roger A.J."/>
        </authorList>
    </citation>
    <scope>NUCLEOTIDE SEQUENCE</scope>
    <source>
        <strain evidence="6">Schooner1</strain>
    </source>
</reference>
<feature type="repeat" description="ANK" evidence="3">
    <location>
        <begin position="341"/>
        <end position="378"/>
    </location>
</feature>
<dbReference type="EMBL" id="JAOAOG010000055">
    <property type="protein sequence ID" value="KAJ6251648.1"/>
    <property type="molecule type" value="Genomic_DNA"/>
</dbReference>
<reference evidence="5" key="2">
    <citation type="submission" date="2022-08" db="EMBL/GenBank/DDBJ databases">
        <title>Novel sulphate-reducing endosymbionts in the free-living metamonad Anaeramoeba.</title>
        <authorList>
            <person name="Jerlstrom-Hultqvist J."/>
            <person name="Cepicka I."/>
            <person name="Gallot-Lavallee L."/>
            <person name="Salas-Leiva D."/>
            <person name="Curtis B.A."/>
            <person name="Zahonova K."/>
            <person name="Pipaliya S."/>
            <person name="Dacks J."/>
            <person name="Roger A.J."/>
        </authorList>
    </citation>
    <scope>NUCLEOTIDE SEQUENCE</scope>
    <source>
        <strain evidence="5">Busselton2</strain>
    </source>
</reference>
<gene>
    <name evidence="5" type="ORF">M0812_19091</name>
    <name evidence="6" type="ORF">M0813_14847</name>
</gene>
<protein>
    <submittedName>
        <fullName evidence="5">Ankyrin repeat-containing protein</fullName>
    </submittedName>
</protein>
<dbReference type="GO" id="GO:0004672">
    <property type="term" value="F:protein kinase activity"/>
    <property type="evidence" value="ECO:0007669"/>
    <property type="project" value="InterPro"/>
</dbReference>
<dbReference type="Pfam" id="PF07714">
    <property type="entry name" value="PK_Tyr_Ser-Thr"/>
    <property type="match status" value="1"/>
</dbReference>
<feature type="repeat" description="ANK" evidence="3">
    <location>
        <begin position="139"/>
        <end position="172"/>
    </location>
</feature>
<dbReference type="InterPro" id="IPR002110">
    <property type="entry name" value="Ankyrin_rpt"/>
</dbReference>
<keyword evidence="1" id="KW-0677">Repeat</keyword>
<dbReference type="Proteomes" id="UP001150062">
    <property type="component" value="Unassembled WGS sequence"/>
</dbReference>
<proteinExistence type="predicted"/>
<dbReference type="Pfam" id="PF00023">
    <property type="entry name" value="Ank"/>
    <property type="match status" value="1"/>
</dbReference>
<dbReference type="Gene3D" id="1.10.510.10">
    <property type="entry name" value="Transferase(Phosphotransferase) domain 1"/>
    <property type="match status" value="1"/>
</dbReference>
<feature type="repeat" description="ANK" evidence="3">
    <location>
        <begin position="307"/>
        <end position="340"/>
    </location>
</feature>
<keyword evidence="2 3" id="KW-0040">ANK repeat</keyword>
<dbReference type="InterPro" id="IPR000719">
    <property type="entry name" value="Prot_kinase_dom"/>
</dbReference>
<dbReference type="Pfam" id="PF12796">
    <property type="entry name" value="Ank_2"/>
    <property type="match status" value="3"/>
</dbReference>
<dbReference type="GO" id="GO:0005524">
    <property type="term" value="F:ATP binding"/>
    <property type="evidence" value="ECO:0007669"/>
    <property type="project" value="InterPro"/>
</dbReference>
<dbReference type="SUPFAM" id="SSF56112">
    <property type="entry name" value="Protein kinase-like (PK-like)"/>
    <property type="match status" value="1"/>
</dbReference>
<dbReference type="InterPro" id="IPR011009">
    <property type="entry name" value="Kinase-like_dom_sf"/>
</dbReference>
<evidence type="ECO:0000256" key="1">
    <source>
        <dbReference type="ARBA" id="ARBA00022737"/>
    </source>
</evidence>
<feature type="domain" description="Protein kinase" evidence="4">
    <location>
        <begin position="491"/>
        <end position="743"/>
    </location>
</feature>
<evidence type="ECO:0000313" key="5">
    <source>
        <dbReference type="EMBL" id="KAJ3437023.1"/>
    </source>
</evidence>
<dbReference type="Gene3D" id="1.25.40.20">
    <property type="entry name" value="Ankyrin repeat-containing domain"/>
    <property type="match status" value="4"/>
</dbReference>
<accession>A0AAV7Z5J7</accession>
<keyword evidence="8" id="KW-1185">Reference proteome</keyword>
<dbReference type="EMBL" id="JANTQA010000036">
    <property type="protein sequence ID" value="KAJ3437023.1"/>
    <property type="molecule type" value="Genomic_DNA"/>
</dbReference>
<dbReference type="SUPFAM" id="SSF48403">
    <property type="entry name" value="Ankyrin repeat"/>
    <property type="match status" value="2"/>
</dbReference>
<evidence type="ECO:0000256" key="2">
    <source>
        <dbReference type="ARBA" id="ARBA00023043"/>
    </source>
</evidence>
<evidence type="ECO:0000313" key="7">
    <source>
        <dbReference type="Proteomes" id="UP001146793"/>
    </source>
</evidence>
<dbReference type="InterPro" id="IPR001245">
    <property type="entry name" value="Ser-Thr/Tyr_kinase_cat_dom"/>
</dbReference>
<evidence type="ECO:0000256" key="3">
    <source>
        <dbReference type="PROSITE-ProRule" id="PRU00023"/>
    </source>
</evidence>
<name>A0AAV7Z5J7_9EUKA</name>
<dbReference type="PANTHER" id="PTHR24126">
    <property type="entry name" value="ANKYRIN REPEAT, PH AND SEC7 DOMAIN CONTAINING PROTEIN SECG-RELATED"/>
    <property type="match status" value="1"/>
</dbReference>
<evidence type="ECO:0000313" key="6">
    <source>
        <dbReference type="EMBL" id="KAJ6251648.1"/>
    </source>
</evidence>
<comment type="caution">
    <text evidence="5">The sequence shown here is derived from an EMBL/GenBank/DDBJ whole genome shotgun (WGS) entry which is preliminary data.</text>
</comment>
<dbReference type="AlphaFoldDB" id="A0AAV7Z5J7"/>
<evidence type="ECO:0000259" key="4">
    <source>
        <dbReference type="PROSITE" id="PS50011"/>
    </source>
</evidence>
<dbReference type="SMART" id="SM00248">
    <property type="entry name" value="ANK"/>
    <property type="match status" value="9"/>
</dbReference>
<feature type="repeat" description="ANK" evidence="3">
    <location>
        <begin position="71"/>
        <end position="104"/>
    </location>
</feature>
<feature type="repeat" description="ANK" evidence="3">
    <location>
        <begin position="233"/>
        <end position="266"/>
    </location>
</feature>
<evidence type="ECO:0000313" key="8">
    <source>
        <dbReference type="Proteomes" id="UP001150062"/>
    </source>
</evidence>
<organism evidence="5 7">
    <name type="scientific">Anaeramoeba flamelloides</name>
    <dbReference type="NCBI Taxonomy" id="1746091"/>
    <lineage>
        <taxon>Eukaryota</taxon>
        <taxon>Metamonada</taxon>
        <taxon>Anaeramoebidae</taxon>
        <taxon>Anaeramoeba</taxon>
    </lineage>
</organism>
<dbReference type="PROSITE" id="PS50011">
    <property type="entry name" value="PROTEIN_KINASE_DOM"/>
    <property type="match status" value="1"/>
</dbReference>
<dbReference type="PANTHER" id="PTHR24126:SF14">
    <property type="entry name" value="ANK_REP_REGION DOMAIN-CONTAINING PROTEIN"/>
    <property type="match status" value="1"/>
</dbReference>